<feature type="region of interest" description="Disordered" evidence="4">
    <location>
        <begin position="1"/>
        <end position="34"/>
    </location>
</feature>
<evidence type="ECO:0000256" key="1">
    <source>
        <dbReference type="ARBA" id="ARBA00004123"/>
    </source>
</evidence>
<dbReference type="AlphaFoldDB" id="A0A1D1YR48"/>
<keyword evidence="2 3" id="KW-0371">Homeobox</keyword>
<gene>
    <name evidence="6" type="primary">WOX8_2</name>
    <name evidence="6" type="ORF">g.15761</name>
</gene>
<dbReference type="PANTHER" id="PTHR46777">
    <property type="entry name" value="WUSCHEL-RELATED HOMEOBOX 13"/>
    <property type="match status" value="1"/>
</dbReference>
<feature type="domain" description="Homeobox" evidence="5">
    <location>
        <begin position="105"/>
        <end position="170"/>
    </location>
</feature>
<feature type="compositionally biased region" description="Gly residues" evidence="4">
    <location>
        <begin position="1"/>
        <end position="13"/>
    </location>
</feature>
<dbReference type="CDD" id="cd00086">
    <property type="entry name" value="homeodomain"/>
    <property type="match status" value="1"/>
</dbReference>
<evidence type="ECO:0000259" key="5">
    <source>
        <dbReference type="PROSITE" id="PS50071"/>
    </source>
</evidence>
<feature type="DNA-binding region" description="Homeobox" evidence="2">
    <location>
        <begin position="107"/>
        <end position="171"/>
    </location>
</feature>
<dbReference type="GO" id="GO:0005634">
    <property type="term" value="C:nucleus"/>
    <property type="evidence" value="ECO:0007669"/>
    <property type="project" value="UniProtKB-SubCell"/>
</dbReference>
<dbReference type="InterPro" id="IPR044559">
    <property type="entry name" value="WOX13-like"/>
</dbReference>
<evidence type="ECO:0000256" key="2">
    <source>
        <dbReference type="PROSITE-ProRule" id="PRU00108"/>
    </source>
</evidence>
<dbReference type="InterPro" id="IPR001356">
    <property type="entry name" value="HD"/>
</dbReference>
<dbReference type="SMART" id="SM00389">
    <property type="entry name" value="HOX"/>
    <property type="match status" value="1"/>
</dbReference>
<feature type="compositionally biased region" description="Basic and acidic residues" evidence="4">
    <location>
        <begin position="188"/>
        <end position="197"/>
    </location>
</feature>
<dbReference type="InterPro" id="IPR009057">
    <property type="entry name" value="Homeodomain-like_sf"/>
</dbReference>
<dbReference type="Pfam" id="PF00046">
    <property type="entry name" value="Homeodomain"/>
    <property type="match status" value="1"/>
</dbReference>
<dbReference type="PANTHER" id="PTHR46777:SF5">
    <property type="entry name" value="WUSCHEL-RELATED HOMEOBOX 13"/>
    <property type="match status" value="1"/>
</dbReference>
<organism evidence="6">
    <name type="scientific">Anthurium amnicola</name>
    <dbReference type="NCBI Taxonomy" id="1678845"/>
    <lineage>
        <taxon>Eukaryota</taxon>
        <taxon>Viridiplantae</taxon>
        <taxon>Streptophyta</taxon>
        <taxon>Embryophyta</taxon>
        <taxon>Tracheophyta</taxon>
        <taxon>Spermatophyta</taxon>
        <taxon>Magnoliopsida</taxon>
        <taxon>Liliopsida</taxon>
        <taxon>Araceae</taxon>
        <taxon>Pothoideae</taxon>
        <taxon>Potheae</taxon>
        <taxon>Anthurium</taxon>
    </lineage>
</organism>
<dbReference type="EMBL" id="GDJX01010811">
    <property type="protein sequence ID" value="JAT57125.1"/>
    <property type="molecule type" value="Transcribed_RNA"/>
</dbReference>
<evidence type="ECO:0000256" key="4">
    <source>
        <dbReference type="SAM" id="MobiDB-lite"/>
    </source>
</evidence>
<dbReference type="PROSITE" id="PS50071">
    <property type="entry name" value="HOMEOBOX_2"/>
    <property type="match status" value="1"/>
</dbReference>
<dbReference type="SUPFAM" id="SSF46689">
    <property type="entry name" value="Homeodomain-like"/>
    <property type="match status" value="1"/>
</dbReference>
<name>A0A1D1YR48_9ARAE</name>
<proteinExistence type="predicted"/>
<keyword evidence="2 3" id="KW-0238">DNA-binding</keyword>
<protein>
    <submittedName>
        <fullName evidence="6">WUSCHEL-related homeobox 8</fullName>
    </submittedName>
</protein>
<sequence>MAWENGNGGIADDGGGDRDAAPDEKSPELGVGLPGGGGVVEGVLYIQVMTDEQMEVLRKQISVYATICEQLVEMHKAITAQQDTLAGMRLGNLHCDPLMTSGGHKLTARQRWTPSPVQLQILEDIFDQGTVTPSKQKIKDITSELANHGQICETNVYNWFQNRRARSKRKQTVALPNNMESEAETEVESPKEKKAKQDGIYALENPSLGMDDVSFQNQKICSNVHSIHREPTEVQVTFPLNDNSNTSGNLGHLSFYDSVLANPSIDQLMGKIEVPEIYNPFRSADGFDMVG</sequence>
<feature type="region of interest" description="Disordered" evidence="4">
    <location>
        <begin position="170"/>
        <end position="197"/>
    </location>
</feature>
<dbReference type="Gene3D" id="1.10.10.60">
    <property type="entry name" value="Homeodomain-like"/>
    <property type="match status" value="1"/>
</dbReference>
<comment type="subcellular location">
    <subcellularLocation>
        <location evidence="1 2 3">Nucleus</location>
    </subcellularLocation>
</comment>
<evidence type="ECO:0000256" key="3">
    <source>
        <dbReference type="RuleBase" id="RU000682"/>
    </source>
</evidence>
<evidence type="ECO:0000313" key="6">
    <source>
        <dbReference type="EMBL" id="JAT57125.1"/>
    </source>
</evidence>
<keyword evidence="2 3" id="KW-0539">Nucleus</keyword>
<accession>A0A1D1YR48</accession>
<feature type="compositionally biased region" description="Basic and acidic residues" evidence="4">
    <location>
        <begin position="15"/>
        <end position="27"/>
    </location>
</feature>
<reference evidence="6" key="1">
    <citation type="submission" date="2015-07" db="EMBL/GenBank/DDBJ databases">
        <title>Transcriptome Assembly of Anthurium amnicola.</title>
        <authorList>
            <person name="Suzuki J."/>
        </authorList>
    </citation>
    <scope>NUCLEOTIDE SEQUENCE</scope>
</reference>
<dbReference type="GO" id="GO:0003700">
    <property type="term" value="F:DNA-binding transcription factor activity"/>
    <property type="evidence" value="ECO:0007669"/>
    <property type="project" value="InterPro"/>
</dbReference>
<dbReference type="GO" id="GO:0003677">
    <property type="term" value="F:DNA binding"/>
    <property type="evidence" value="ECO:0007669"/>
    <property type="project" value="UniProtKB-UniRule"/>
</dbReference>